<dbReference type="GO" id="GO:0004069">
    <property type="term" value="F:L-aspartate:2-oxoglutarate aminotransferase activity"/>
    <property type="evidence" value="ECO:0007669"/>
    <property type="project" value="InterPro"/>
</dbReference>
<dbReference type="InterPro" id="IPR015424">
    <property type="entry name" value="PyrdxlP-dep_Trfase"/>
</dbReference>
<keyword evidence="2" id="KW-1185">Reference proteome</keyword>
<dbReference type="EMBL" id="BPQO01000002">
    <property type="protein sequence ID" value="GJD87067.1"/>
    <property type="molecule type" value="Genomic_DNA"/>
</dbReference>
<reference evidence="1" key="1">
    <citation type="journal article" date="2016" name="Front. Microbiol.">
        <title>Genome Sequence of the Piezophilic, Mesophilic Sulfate-Reducing Bacterium Desulfovibrio indicus J2T.</title>
        <authorList>
            <person name="Cao J."/>
            <person name="Maignien L."/>
            <person name="Shao Z."/>
            <person name="Alain K."/>
            <person name="Jebbar M."/>
        </authorList>
    </citation>
    <scope>NUCLEOTIDE SEQUENCE</scope>
    <source>
        <strain evidence="1">DSM 16372</strain>
    </source>
</reference>
<dbReference type="PANTHER" id="PTHR43799">
    <property type="entry name" value="AMINOTRANSFERASE, PUTATIVE-RELATED"/>
    <property type="match status" value="1"/>
</dbReference>
<dbReference type="CDD" id="cd00609">
    <property type="entry name" value="AAT_like"/>
    <property type="match status" value="1"/>
</dbReference>
<accession>A0AAV4ZFB5</accession>
<evidence type="ECO:0000313" key="1">
    <source>
        <dbReference type="EMBL" id="GJD87067.1"/>
    </source>
</evidence>
<proteinExistence type="predicted"/>
<comment type="caution">
    <text evidence="1">The sequence shown here is derived from an EMBL/GenBank/DDBJ whole genome shotgun (WGS) entry which is preliminary data.</text>
</comment>
<name>A0AAV4ZFB5_9HYPH</name>
<dbReference type="Proteomes" id="UP001055247">
    <property type="component" value="Unassembled WGS sequence"/>
</dbReference>
<gene>
    <name evidence="1" type="ORF">BHAOGJBA_0566</name>
</gene>
<keyword evidence="1" id="KW-0032">Aminotransferase</keyword>
<reference evidence="1" key="2">
    <citation type="submission" date="2021-08" db="EMBL/GenBank/DDBJ databases">
        <authorList>
            <person name="Tani A."/>
            <person name="Ola A."/>
            <person name="Ogura Y."/>
            <person name="Katsura K."/>
            <person name="Hayashi T."/>
        </authorList>
    </citation>
    <scope>NUCLEOTIDE SEQUENCE</scope>
    <source>
        <strain evidence="1">DSM 16372</strain>
    </source>
</reference>
<dbReference type="Pfam" id="PF12897">
    <property type="entry name" value="Asp_aminotransf"/>
    <property type="match status" value="1"/>
</dbReference>
<dbReference type="SUPFAM" id="SSF53383">
    <property type="entry name" value="PLP-dependent transferases"/>
    <property type="match status" value="1"/>
</dbReference>
<dbReference type="InterPro" id="IPR015422">
    <property type="entry name" value="PyrdxlP-dep_Trfase_small"/>
</dbReference>
<sequence length="424" mass="45227">MPPLSELSPDALADLRAGLRKEYDALKGQGLKLDMTRGKPASAQLDLSAEMLALPGNRDTTAEDGTDARNYGNLQGLAETRALFSTLMGAPADQIVVANNSSLALMHDTIVYALLKGVPGGRGPWSKEEPITFLCPVPGYDRHFALCEGYGIRMIPVPMTGEGPDMDAVEKAVSDPSVKGIWCVPKYANPSGETYSAETVRRLASMKTGAPDFRIFWDNAYAVHHLTAERPELANILEACAAAGNPNRAFVFASTSKVTLAGAGLALWASSPENLRWYLAQAGRRSIGPDKLNQLRHVRFLRDDAGIAAHMEKHRELIAPKFAAVEEAFAARLAGQGVAQWSAPKGGYFITLDVQDGTASRVVALAKDAGLALTPAGATHPYGKDPNDRTLRIAPTFPSLAEVRKAAEAVALCTLLAAVEARLG</sequence>
<dbReference type="Gene3D" id="3.40.640.10">
    <property type="entry name" value="Type I PLP-dependent aspartate aminotransferase-like (Major domain)"/>
    <property type="match status" value="1"/>
</dbReference>
<dbReference type="AlphaFoldDB" id="A0AAV4ZFB5"/>
<dbReference type="RefSeq" id="WP_066926984.1">
    <property type="nucleotide sequence ID" value="NZ_BPQO01000002.1"/>
</dbReference>
<dbReference type="InterPro" id="IPR024551">
    <property type="entry name" value="AspAT_Ic"/>
</dbReference>
<dbReference type="InterPro" id="IPR015421">
    <property type="entry name" value="PyrdxlP-dep_Trfase_major"/>
</dbReference>
<dbReference type="Gene3D" id="3.90.1150.10">
    <property type="entry name" value="Aspartate Aminotransferase, domain 1"/>
    <property type="match status" value="1"/>
</dbReference>
<keyword evidence="1" id="KW-0808">Transferase</keyword>
<organism evidence="1 2">
    <name type="scientific">Methylobacterium hispanicum</name>
    <dbReference type="NCBI Taxonomy" id="270350"/>
    <lineage>
        <taxon>Bacteria</taxon>
        <taxon>Pseudomonadati</taxon>
        <taxon>Pseudomonadota</taxon>
        <taxon>Alphaproteobacteria</taxon>
        <taxon>Hyphomicrobiales</taxon>
        <taxon>Methylobacteriaceae</taxon>
        <taxon>Methylobacterium</taxon>
    </lineage>
</organism>
<evidence type="ECO:0000313" key="2">
    <source>
        <dbReference type="Proteomes" id="UP001055247"/>
    </source>
</evidence>
<dbReference type="PANTHER" id="PTHR43799:SF1">
    <property type="entry name" value="ASPARTATE AMINOTRANSFERASE"/>
    <property type="match status" value="1"/>
</dbReference>
<protein>
    <submittedName>
        <fullName evidence="1">Aminotransferase/MSMEI_6121</fullName>
    </submittedName>
</protein>